<evidence type="ECO:0000313" key="5">
    <source>
        <dbReference type="EMBL" id="MEQ3553375.1"/>
    </source>
</evidence>
<evidence type="ECO:0000256" key="1">
    <source>
        <dbReference type="ARBA" id="ARBA00005104"/>
    </source>
</evidence>
<proteinExistence type="predicted"/>
<feature type="domain" description="Bacterial bifunctional deaminase-reductase C-terminal" evidence="4">
    <location>
        <begin position="24"/>
        <end position="226"/>
    </location>
</feature>
<name>A0ABV1KFY7_9PSEU</name>
<dbReference type="Gene3D" id="3.40.430.10">
    <property type="entry name" value="Dihydrofolate Reductase, subunit A"/>
    <property type="match status" value="1"/>
</dbReference>
<evidence type="ECO:0000259" key="4">
    <source>
        <dbReference type="Pfam" id="PF01872"/>
    </source>
</evidence>
<dbReference type="PANTHER" id="PTHR38011">
    <property type="entry name" value="DIHYDROFOLATE REDUCTASE FAMILY PROTEIN (AFU_ORTHOLOGUE AFUA_8G06820)"/>
    <property type="match status" value="1"/>
</dbReference>
<evidence type="ECO:0000256" key="2">
    <source>
        <dbReference type="ARBA" id="ARBA00022857"/>
    </source>
</evidence>
<dbReference type="NCBIfam" id="TIGR00227">
    <property type="entry name" value="ribD_Cterm"/>
    <property type="match status" value="1"/>
</dbReference>
<evidence type="ECO:0000256" key="3">
    <source>
        <dbReference type="ARBA" id="ARBA00023002"/>
    </source>
</evidence>
<dbReference type="Proteomes" id="UP001494902">
    <property type="component" value="Unassembled WGS sequence"/>
</dbReference>
<dbReference type="PANTHER" id="PTHR38011:SF7">
    <property type="entry name" value="2,5-DIAMINO-6-RIBOSYLAMINO-4(3H)-PYRIMIDINONE 5'-PHOSPHATE REDUCTASE"/>
    <property type="match status" value="1"/>
</dbReference>
<protein>
    <submittedName>
        <fullName evidence="5">RibD family protein</fullName>
    </submittedName>
</protein>
<keyword evidence="2" id="KW-0521">NADP</keyword>
<sequence length="235" mass="24235">MTACSPATVADELLGPVRTPADRPFVLLKYAQTLDGRIAATGGDSKWISSDAERCVTHALRARCDAIMVGIGTVLSDDPLLTVRMVPGPSPRRVVLDSRLRTPPDAALLDGDPGTIVLTSASDGATHLERPGVEVHRVAAGPDGIDLPGALRDLRAAGVRSVLVEGGAKVLTAMLAAGVVDRVVVAVAPRILGSGVEAVGDLGHRRIADGIALRRMCVRTVGDDLLIGADVEPAG</sequence>
<gene>
    <name evidence="5" type="ORF">WIS52_23135</name>
</gene>
<dbReference type="Pfam" id="PF01872">
    <property type="entry name" value="RibD_C"/>
    <property type="match status" value="1"/>
</dbReference>
<accession>A0ABV1KFY7</accession>
<comment type="pathway">
    <text evidence="1">Cofactor biosynthesis; riboflavin biosynthesis.</text>
</comment>
<comment type="caution">
    <text evidence="5">The sequence shown here is derived from an EMBL/GenBank/DDBJ whole genome shotgun (WGS) entry which is preliminary data.</text>
</comment>
<keyword evidence="6" id="KW-1185">Reference proteome</keyword>
<dbReference type="SUPFAM" id="SSF53597">
    <property type="entry name" value="Dihydrofolate reductase-like"/>
    <property type="match status" value="1"/>
</dbReference>
<keyword evidence="3" id="KW-0560">Oxidoreductase</keyword>
<reference evidence="5 6" key="1">
    <citation type="submission" date="2024-03" db="EMBL/GenBank/DDBJ databases">
        <title>Draft genome sequence of Pseudonocardia nematodicida JCM 31783.</title>
        <authorList>
            <person name="Butdee W."/>
            <person name="Duangmal K."/>
        </authorList>
    </citation>
    <scope>NUCLEOTIDE SEQUENCE [LARGE SCALE GENOMIC DNA]</scope>
    <source>
        <strain evidence="5 6">JCM 31783</strain>
    </source>
</reference>
<dbReference type="InterPro" id="IPR050765">
    <property type="entry name" value="Riboflavin_Biosynth_HTPR"/>
</dbReference>
<evidence type="ECO:0000313" key="6">
    <source>
        <dbReference type="Proteomes" id="UP001494902"/>
    </source>
</evidence>
<organism evidence="5 6">
    <name type="scientific">Pseudonocardia nematodicida</name>
    <dbReference type="NCBI Taxonomy" id="1206997"/>
    <lineage>
        <taxon>Bacteria</taxon>
        <taxon>Bacillati</taxon>
        <taxon>Actinomycetota</taxon>
        <taxon>Actinomycetes</taxon>
        <taxon>Pseudonocardiales</taxon>
        <taxon>Pseudonocardiaceae</taxon>
        <taxon>Pseudonocardia</taxon>
    </lineage>
</organism>
<dbReference type="EMBL" id="JBEDNQ010000010">
    <property type="protein sequence ID" value="MEQ3553375.1"/>
    <property type="molecule type" value="Genomic_DNA"/>
</dbReference>
<dbReference type="InterPro" id="IPR024072">
    <property type="entry name" value="DHFR-like_dom_sf"/>
</dbReference>
<dbReference type="RefSeq" id="WP_349300444.1">
    <property type="nucleotide sequence ID" value="NZ_JBEDNQ010000010.1"/>
</dbReference>
<dbReference type="InterPro" id="IPR011549">
    <property type="entry name" value="RibD_C"/>
</dbReference>
<dbReference type="InterPro" id="IPR002734">
    <property type="entry name" value="RibDG_C"/>
</dbReference>